<gene>
    <name evidence="1" type="ORF">DICSQDRAFT_139311</name>
</gene>
<organism evidence="1 2">
    <name type="scientific">Dichomitus squalens (strain LYAD-421)</name>
    <name type="common">Western red white-rot fungus</name>
    <dbReference type="NCBI Taxonomy" id="732165"/>
    <lineage>
        <taxon>Eukaryota</taxon>
        <taxon>Fungi</taxon>
        <taxon>Dikarya</taxon>
        <taxon>Basidiomycota</taxon>
        <taxon>Agaricomycotina</taxon>
        <taxon>Agaricomycetes</taxon>
        <taxon>Polyporales</taxon>
        <taxon>Polyporaceae</taxon>
        <taxon>Dichomitus</taxon>
    </lineage>
</organism>
<reference evidence="1 2" key="1">
    <citation type="journal article" date="2012" name="Science">
        <title>The Paleozoic origin of enzymatic lignin decomposition reconstructed from 31 fungal genomes.</title>
        <authorList>
            <person name="Floudas D."/>
            <person name="Binder M."/>
            <person name="Riley R."/>
            <person name="Barry K."/>
            <person name="Blanchette R.A."/>
            <person name="Henrissat B."/>
            <person name="Martinez A.T."/>
            <person name="Otillar R."/>
            <person name="Spatafora J.W."/>
            <person name="Yadav J.S."/>
            <person name="Aerts A."/>
            <person name="Benoit I."/>
            <person name="Boyd A."/>
            <person name="Carlson A."/>
            <person name="Copeland A."/>
            <person name="Coutinho P.M."/>
            <person name="de Vries R.P."/>
            <person name="Ferreira P."/>
            <person name="Findley K."/>
            <person name="Foster B."/>
            <person name="Gaskell J."/>
            <person name="Glotzer D."/>
            <person name="Gorecki P."/>
            <person name="Heitman J."/>
            <person name="Hesse C."/>
            <person name="Hori C."/>
            <person name="Igarashi K."/>
            <person name="Jurgens J.A."/>
            <person name="Kallen N."/>
            <person name="Kersten P."/>
            <person name="Kohler A."/>
            <person name="Kuees U."/>
            <person name="Kumar T.K.A."/>
            <person name="Kuo A."/>
            <person name="LaButti K."/>
            <person name="Larrondo L.F."/>
            <person name="Lindquist E."/>
            <person name="Ling A."/>
            <person name="Lombard V."/>
            <person name="Lucas S."/>
            <person name="Lundell T."/>
            <person name="Martin R."/>
            <person name="McLaughlin D.J."/>
            <person name="Morgenstern I."/>
            <person name="Morin E."/>
            <person name="Murat C."/>
            <person name="Nagy L.G."/>
            <person name="Nolan M."/>
            <person name="Ohm R.A."/>
            <person name="Patyshakuliyeva A."/>
            <person name="Rokas A."/>
            <person name="Ruiz-Duenas F.J."/>
            <person name="Sabat G."/>
            <person name="Salamov A."/>
            <person name="Samejima M."/>
            <person name="Schmutz J."/>
            <person name="Slot J.C."/>
            <person name="St John F."/>
            <person name="Stenlid J."/>
            <person name="Sun H."/>
            <person name="Sun S."/>
            <person name="Syed K."/>
            <person name="Tsang A."/>
            <person name="Wiebenga A."/>
            <person name="Young D."/>
            <person name="Pisabarro A."/>
            <person name="Eastwood D.C."/>
            <person name="Martin F."/>
            <person name="Cullen D."/>
            <person name="Grigoriev I.V."/>
            <person name="Hibbett D.S."/>
        </authorList>
    </citation>
    <scope>NUCLEOTIDE SEQUENCE [LARGE SCALE GENOMIC DNA]</scope>
    <source>
        <strain evidence="1 2">LYAD-421 SS1</strain>
    </source>
</reference>
<dbReference type="Proteomes" id="UP000053319">
    <property type="component" value="Unassembled WGS sequence"/>
</dbReference>
<sequence length="221" mass="25128">MEAADWLKYICHGAKWAGPEYREHPERFVPTSKEPVDLTLHLVATGRATLIDFEIWKYAQRCSWTDERARLAASTFLMEHGWCASGLRQHLSTHDTGLVTLFLAEQLKGDSVLRPAFLHDKRLMAEVGIVTFFAMLSRSSWGSSSLGVQRTNAIMQRYFFYLLAFRWFAGKYCHYASILGLQDPMRAGVAVILAEGDMCSGKWKKSRVDVDTTFEGFDVTM</sequence>
<dbReference type="AlphaFoldDB" id="R7SRF1"/>
<protein>
    <submittedName>
        <fullName evidence="1">Uncharacterized protein</fullName>
    </submittedName>
</protein>
<proteinExistence type="predicted"/>
<evidence type="ECO:0000313" key="1">
    <source>
        <dbReference type="EMBL" id="EJF58533.1"/>
    </source>
</evidence>
<dbReference type="GeneID" id="18835836"/>
<dbReference type="RefSeq" id="XP_007368729.1">
    <property type="nucleotide sequence ID" value="XM_007368667.1"/>
</dbReference>
<name>R7SRF1_DICSQ</name>
<evidence type="ECO:0000313" key="2">
    <source>
        <dbReference type="Proteomes" id="UP000053319"/>
    </source>
</evidence>
<dbReference type="HOGENOM" id="CLU_1250644_0_0_1"/>
<dbReference type="KEGG" id="dsq:DICSQDRAFT_139311"/>
<accession>R7SRF1</accession>
<dbReference type="EMBL" id="JH719434">
    <property type="protein sequence ID" value="EJF58533.1"/>
    <property type="molecule type" value="Genomic_DNA"/>
</dbReference>